<feature type="domain" description="Butirosin biosynthesis protein H N-terminal" evidence="1">
    <location>
        <begin position="50"/>
        <end position="185"/>
    </location>
</feature>
<dbReference type="AlphaFoldDB" id="A0A841CVY5"/>
<evidence type="ECO:0000259" key="1">
    <source>
        <dbReference type="Pfam" id="PF14399"/>
    </source>
</evidence>
<evidence type="ECO:0000313" key="3">
    <source>
        <dbReference type="Proteomes" id="UP000562352"/>
    </source>
</evidence>
<dbReference type="Proteomes" id="UP000562352">
    <property type="component" value="Unassembled WGS sequence"/>
</dbReference>
<dbReference type="InterPro" id="IPR026935">
    <property type="entry name" value="BtrH_N"/>
</dbReference>
<proteinExistence type="predicted"/>
<gene>
    <name evidence="2" type="ORF">FHS22_000726</name>
</gene>
<sequence>MTSKKQLKARIRARMAKTGESYTAARRHLVGGPERPADGSWAFHGGREPGSAAIANVLANRGVAVGEPMVFLAGGGLGAGYILWEFKHDDSRHVTLGFRNQWQYHDRWMAKTLDRLGVPFTAHTTSGARGAAKLLAGELDAGRPCIVLPDRYRVGYWGFPASMDGYGGHPVVAYRRDETGVLVDDRGAAPIRVPHERMDAARARVSSYKNVTHVLEPAEIGPERLASAALEGLRDAAEHLGSPSDSFSLPAWRKWSRLLVDTRNAKAWPKVFADGRGLSGALLSLWEGAEPVGMDGGNLRDLFADGLAEAAGLLDLPLDGLAAEFRRIHGLWHGLAEAAFPQDVPEFARMRELTAAIRESLLSEGAPGEEGAELWALRAEVDRTPPVKDVEALFAELSGRLAEIHRAETEAIGTLRDLVS</sequence>
<dbReference type="EMBL" id="JACHJJ010000002">
    <property type="protein sequence ID" value="MBB5961469.1"/>
    <property type="molecule type" value="Genomic_DNA"/>
</dbReference>
<accession>A0A841CVY5</accession>
<name>A0A841CVY5_PLAVE</name>
<evidence type="ECO:0000313" key="2">
    <source>
        <dbReference type="EMBL" id="MBB5961469.1"/>
    </source>
</evidence>
<comment type="caution">
    <text evidence="2">The sequence shown here is derived from an EMBL/GenBank/DDBJ whole genome shotgun (WGS) entry which is preliminary data.</text>
</comment>
<dbReference type="RefSeq" id="WP_221473199.1">
    <property type="nucleotide sequence ID" value="NZ_BAAAWZ010000001.1"/>
</dbReference>
<dbReference type="Pfam" id="PF14399">
    <property type="entry name" value="BtrH_N"/>
    <property type="match status" value="1"/>
</dbReference>
<reference evidence="2 3" key="1">
    <citation type="submission" date="2020-08" db="EMBL/GenBank/DDBJ databases">
        <title>Genomic Encyclopedia of Type Strains, Phase III (KMG-III): the genomes of soil and plant-associated and newly described type strains.</title>
        <authorList>
            <person name="Whitman W."/>
        </authorList>
    </citation>
    <scope>NUCLEOTIDE SEQUENCE [LARGE SCALE GENOMIC DNA]</scope>
    <source>
        <strain evidence="2 3">CECT 3303</strain>
    </source>
</reference>
<organism evidence="2 3">
    <name type="scientific">Planomonospora venezuelensis</name>
    <dbReference type="NCBI Taxonomy" id="1999"/>
    <lineage>
        <taxon>Bacteria</taxon>
        <taxon>Bacillati</taxon>
        <taxon>Actinomycetota</taxon>
        <taxon>Actinomycetes</taxon>
        <taxon>Streptosporangiales</taxon>
        <taxon>Streptosporangiaceae</taxon>
        <taxon>Planomonospora</taxon>
    </lineage>
</organism>
<keyword evidence="3" id="KW-1185">Reference proteome</keyword>
<protein>
    <recommendedName>
        <fullName evidence="1">Butirosin biosynthesis protein H N-terminal domain-containing protein</fullName>
    </recommendedName>
</protein>